<evidence type="ECO:0000256" key="3">
    <source>
        <dbReference type="SAM" id="SignalP"/>
    </source>
</evidence>
<accession>A0A518EXT7</accession>
<evidence type="ECO:0000256" key="2">
    <source>
        <dbReference type="SAM" id="MobiDB-lite"/>
    </source>
</evidence>
<comment type="similarity">
    <text evidence="1">Belongs to the sulfatase family.</text>
</comment>
<sequence precursor="true">MRGALGQWRLVASVLLLAGGVLPACGGSSDSKGAAQGSALGSALGVEPWGLADTGQDQPSGAVDFGACDTVIVIALDKVMRSEWIDRAGAVATPHIESIVAGAMKVADAIVTSTAGNAALASLLTGRHVTEHGIVSLRDTARQTLPESERTLAMGFHDLGWTTIFSSGSPLHARGFSGFDRGFDHYEAPRLSEESRLAAATGNGALVPLRAALAAQKPVFALVCFDDLTARALRAPSPEATVPFVRARLGPLARERADIEAGLRSLDVDPAKALADLAQLLARARGSEASSAWNMALRDAYLSLIDDAVGEILNAVEAAGRAERALVVVTGLRGTLPPGYRHESGALFTADAIRLPMVIRWPGGVGRGEIVEETASLLDLPHALDDAFGLDLGETAYRAADLSVAPGPALPGNALVVESQRQLFAAVGGDMHVERYSNGHVVVFDREGGKARQADEARVAQFTEELQDFVDEATALRVTFSLRDPDPRLDMEMAWETGDGAVLQPGEDRPAVRGKVEFPGADGGRREAALALTERDTALRIRLRTPGREILDPPGSLPPTLGPRSVRLGTSSGSTSLANLPVMFAPLDDVGPRAQPDASPEEAPPARLRFERADGLYWTLFVDAGPEGAGPQGPDAQGSGDGGAETEVLLSVWPPRHVSDALEVRAGGGTRSEPVPGRLDMVRIHGVAPLVCRVKKLAKEDFLVACWTPEGFLAPTEMEFHGLRLADRQAFEFTLLHWQPAASAALPSLDPALFRAGGDAGGDVAASPDGGPSFLIERVEFGPLPTLFSPPDASDAAELVRLSPGE</sequence>
<evidence type="ECO:0000259" key="4">
    <source>
        <dbReference type="Pfam" id="PF00884"/>
    </source>
</evidence>
<dbReference type="AlphaFoldDB" id="A0A518EXT7"/>
<gene>
    <name evidence="5" type="ORF">Poly30_44600</name>
</gene>
<reference evidence="5 6" key="1">
    <citation type="submission" date="2019-02" db="EMBL/GenBank/DDBJ databases">
        <title>Deep-cultivation of Planctomycetes and their phenomic and genomic characterization uncovers novel biology.</title>
        <authorList>
            <person name="Wiegand S."/>
            <person name="Jogler M."/>
            <person name="Boedeker C."/>
            <person name="Pinto D."/>
            <person name="Vollmers J."/>
            <person name="Rivas-Marin E."/>
            <person name="Kohn T."/>
            <person name="Peeters S.H."/>
            <person name="Heuer A."/>
            <person name="Rast P."/>
            <person name="Oberbeckmann S."/>
            <person name="Bunk B."/>
            <person name="Jeske O."/>
            <person name="Meyerdierks A."/>
            <person name="Storesund J.E."/>
            <person name="Kallscheuer N."/>
            <person name="Luecker S."/>
            <person name="Lage O.M."/>
            <person name="Pohl T."/>
            <person name="Merkel B.J."/>
            <person name="Hornburger P."/>
            <person name="Mueller R.-W."/>
            <person name="Bruemmer F."/>
            <person name="Labrenz M."/>
            <person name="Spormann A.M."/>
            <person name="Op den Camp H."/>
            <person name="Overmann J."/>
            <person name="Amann R."/>
            <person name="Jetten M.S.M."/>
            <person name="Mascher T."/>
            <person name="Medema M.H."/>
            <person name="Devos D.P."/>
            <person name="Kaster A.-K."/>
            <person name="Ovreas L."/>
            <person name="Rohde M."/>
            <person name="Galperin M.Y."/>
            <person name="Jogler C."/>
        </authorList>
    </citation>
    <scope>NUCLEOTIDE SEQUENCE [LARGE SCALE GENOMIC DNA]</scope>
    <source>
        <strain evidence="5 6">Poly30</strain>
    </source>
</reference>
<evidence type="ECO:0000256" key="1">
    <source>
        <dbReference type="ARBA" id="ARBA00008779"/>
    </source>
</evidence>
<dbReference type="PANTHER" id="PTHR42693">
    <property type="entry name" value="ARYLSULFATASE FAMILY MEMBER"/>
    <property type="match status" value="1"/>
</dbReference>
<dbReference type="Pfam" id="PF00884">
    <property type="entry name" value="Sulfatase"/>
    <property type="match status" value="1"/>
</dbReference>
<dbReference type="InterPro" id="IPR050738">
    <property type="entry name" value="Sulfatase"/>
</dbReference>
<dbReference type="PANTHER" id="PTHR42693:SF33">
    <property type="entry name" value="ARYLSULFATASE"/>
    <property type="match status" value="1"/>
</dbReference>
<name>A0A518EXT7_9BACT</name>
<dbReference type="Gene3D" id="3.40.720.10">
    <property type="entry name" value="Alkaline Phosphatase, subunit A"/>
    <property type="match status" value="1"/>
</dbReference>
<feature type="chain" id="PRO_5021909147" evidence="3">
    <location>
        <begin position="24"/>
        <end position="806"/>
    </location>
</feature>
<dbReference type="Proteomes" id="UP000320390">
    <property type="component" value="Chromosome"/>
</dbReference>
<feature type="domain" description="Sulfatase N-terminal" evidence="4">
    <location>
        <begin position="294"/>
        <end position="389"/>
    </location>
</feature>
<keyword evidence="3" id="KW-0732">Signal</keyword>
<evidence type="ECO:0000313" key="5">
    <source>
        <dbReference type="EMBL" id="QDV08905.1"/>
    </source>
</evidence>
<dbReference type="GO" id="GO:0004065">
    <property type="term" value="F:arylsulfatase activity"/>
    <property type="evidence" value="ECO:0007669"/>
    <property type="project" value="TreeGrafter"/>
</dbReference>
<feature type="signal peptide" evidence="3">
    <location>
        <begin position="1"/>
        <end position="23"/>
    </location>
</feature>
<evidence type="ECO:0000313" key="6">
    <source>
        <dbReference type="Proteomes" id="UP000320390"/>
    </source>
</evidence>
<dbReference type="OrthoDB" id="236686at2"/>
<protein>
    <submittedName>
        <fullName evidence="5">Sulfatase</fullName>
    </submittedName>
</protein>
<organism evidence="5 6">
    <name type="scientific">Saltatorellus ferox</name>
    <dbReference type="NCBI Taxonomy" id="2528018"/>
    <lineage>
        <taxon>Bacteria</taxon>
        <taxon>Pseudomonadati</taxon>
        <taxon>Planctomycetota</taxon>
        <taxon>Planctomycetia</taxon>
        <taxon>Planctomycetia incertae sedis</taxon>
        <taxon>Saltatorellus</taxon>
    </lineage>
</organism>
<dbReference type="InterPro" id="IPR000917">
    <property type="entry name" value="Sulfatase_N"/>
</dbReference>
<proteinExistence type="inferred from homology"/>
<dbReference type="InterPro" id="IPR017850">
    <property type="entry name" value="Alkaline_phosphatase_core_sf"/>
</dbReference>
<dbReference type="SUPFAM" id="SSF53649">
    <property type="entry name" value="Alkaline phosphatase-like"/>
    <property type="match status" value="1"/>
</dbReference>
<dbReference type="RefSeq" id="WP_145202361.1">
    <property type="nucleotide sequence ID" value="NZ_CP036434.1"/>
</dbReference>
<keyword evidence="6" id="KW-1185">Reference proteome</keyword>
<dbReference type="EMBL" id="CP036434">
    <property type="protein sequence ID" value="QDV08905.1"/>
    <property type="molecule type" value="Genomic_DNA"/>
</dbReference>
<feature type="region of interest" description="Disordered" evidence="2">
    <location>
        <begin position="625"/>
        <end position="644"/>
    </location>
</feature>